<name>A0A1F6PBU3_9BACT</name>
<comment type="caution">
    <text evidence="3">The sequence shown here is derived from an EMBL/GenBank/DDBJ whole genome shotgun (WGS) entry which is preliminary data.</text>
</comment>
<sequence>MGAAELPFGLVVDFAFWVDILKLPFPQLVQVIFAIIGWVALSLLVFFVGAYFWLEIKEDQYKENWQWVVLAVDVPPDTIQSPKAVEQIFAHLSGALYEPNFGEKYWQGVKQKWFSLEIISLEGYIQFLIYTENAHRDLVEAAIYAQYPMAEITEVEDYVHLIPDKYPNDTHNMFGVEFGLAAADPYPIRTYSEFEHSVTTDFNFNDPMASILENFTRIGPGENLWFQIIIEPAADSWKKKGIDLIKSIIENKKASHGSNFFSSFLSTLAGDLLNAVQGNPLSPPGDSHSVEKPPGKISDLTPGVKDTISAIEEKISKIGFKTKARILYAAPKEFFNPGRCLDGFIGSLNQFNYSGRNAIVPSMATSAHYAFKNYQIAELKRKFVKAYKKRKMKMGKSPYILNIQELATLWHFPLPLVKTPLLQKTGGKRAEPPINLPIEELIESPLKRKVQAVQVAEEPVEEPPAELPYA</sequence>
<protein>
    <recommendedName>
        <fullName evidence="2">DUF8128 domain-containing protein</fullName>
    </recommendedName>
</protein>
<dbReference type="AlphaFoldDB" id="A0A1F6PBU3"/>
<dbReference type="EMBL" id="MFRA01000001">
    <property type="protein sequence ID" value="OGH93424.1"/>
    <property type="molecule type" value="Genomic_DNA"/>
</dbReference>
<evidence type="ECO:0000313" key="4">
    <source>
        <dbReference type="Proteomes" id="UP000176634"/>
    </source>
</evidence>
<keyword evidence="1" id="KW-0472">Membrane</keyword>
<feature type="transmembrane region" description="Helical" evidence="1">
    <location>
        <begin position="31"/>
        <end position="54"/>
    </location>
</feature>
<proteinExistence type="predicted"/>
<evidence type="ECO:0000256" key="1">
    <source>
        <dbReference type="SAM" id="Phobius"/>
    </source>
</evidence>
<dbReference type="Pfam" id="PF26449">
    <property type="entry name" value="DUF8128"/>
    <property type="match status" value="1"/>
</dbReference>
<evidence type="ECO:0000313" key="3">
    <source>
        <dbReference type="EMBL" id="OGH93424.1"/>
    </source>
</evidence>
<keyword evidence="1" id="KW-0812">Transmembrane</keyword>
<organism evidence="3 4">
    <name type="scientific">Candidatus Magasanikbacteria bacterium RIFOXYD1_FULL_40_23</name>
    <dbReference type="NCBI Taxonomy" id="1798705"/>
    <lineage>
        <taxon>Bacteria</taxon>
        <taxon>Candidatus Magasanikiibacteriota</taxon>
    </lineage>
</organism>
<evidence type="ECO:0000259" key="2">
    <source>
        <dbReference type="Pfam" id="PF26449"/>
    </source>
</evidence>
<accession>A0A1F6PBU3</accession>
<dbReference type="InterPro" id="IPR058441">
    <property type="entry name" value="DUF8128"/>
</dbReference>
<reference evidence="3 4" key="1">
    <citation type="journal article" date="2016" name="Nat. Commun.">
        <title>Thousands of microbial genomes shed light on interconnected biogeochemical processes in an aquifer system.</title>
        <authorList>
            <person name="Anantharaman K."/>
            <person name="Brown C.T."/>
            <person name="Hug L.A."/>
            <person name="Sharon I."/>
            <person name="Castelle C.J."/>
            <person name="Probst A.J."/>
            <person name="Thomas B.C."/>
            <person name="Singh A."/>
            <person name="Wilkins M.J."/>
            <person name="Karaoz U."/>
            <person name="Brodie E.L."/>
            <person name="Williams K.H."/>
            <person name="Hubbard S.S."/>
            <person name="Banfield J.F."/>
        </authorList>
    </citation>
    <scope>NUCLEOTIDE SEQUENCE [LARGE SCALE GENOMIC DNA]</scope>
</reference>
<keyword evidence="1" id="KW-1133">Transmembrane helix</keyword>
<feature type="domain" description="DUF8128" evidence="2">
    <location>
        <begin position="123"/>
        <end position="419"/>
    </location>
</feature>
<dbReference type="Proteomes" id="UP000176634">
    <property type="component" value="Unassembled WGS sequence"/>
</dbReference>
<gene>
    <name evidence="3" type="ORF">A2563_02340</name>
</gene>
<dbReference type="STRING" id="1798705.A2563_02340"/>